<reference evidence="8 9" key="1">
    <citation type="submission" date="2019-02" db="EMBL/GenBank/DDBJ databases">
        <title>Complete Genome Sequence and Methylome Analysis of free living Spirochaetas.</title>
        <authorList>
            <person name="Fomenkov A."/>
            <person name="Dubinina G."/>
            <person name="Leshcheva N."/>
            <person name="Mikheeva N."/>
            <person name="Grabovich M."/>
            <person name="Vincze T."/>
            <person name="Roberts R.J."/>
        </authorList>
    </citation>
    <scope>NUCLEOTIDE SEQUENCE [LARGE SCALE GENOMIC DNA]</scope>
    <source>
        <strain evidence="8 9">K2</strain>
    </source>
</reference>
<dbReference type="SUPFAM" id="SSF118215">
    <property type="entry name" value="Proton glutamate symport protein"/>
    <property type="match status" value="1"/>
</dbReference>
<dbReference type="PANTHER" id="PTHR42865">
    <property type="entry name" value="PROTON/GLUTAMATE-ASPARTATE SYMPORTER"/>
    <property type="match status" value="1"/>
</dbReference>
<dbReference type="EMBL" id="CP036150">
    <property type="protein sequence ID" value="QEN09100.1"/>
    <property type="molecule type" value="Genomic_DNA"/>
</dbReference>
<evidence type="ECO:0000256" key="4">
    <source>
        <dbReference type="ARBA" id="ARBA00022692"/>
    </source>
</evidence>
<keyword evidence="3" id="KW-1003">Cell membrane</keyword>
<dbReference type="Proteomes" id="UP000324209">
    <property type="component" value="Chromosome"/>
</dbReference>
<keyword evidence="6 7" id="KW-0472">Membrane</keyword>
<dbReference type="GO" id="GO:0005886">
    <property type="term" value="C:plasma membrane"/>
    <property type="evidence" value="ECO:0007669"/>
    <property type="project" value="UniProtKB-SubCell"/>
</dbReference>
<dbReference type="RefSeq" id="WP_149487176.1">
    <property type="nucleotide sequence ID" value="NZ_CP036150.1"/>
</dbReference>
<feature type="transmembrane region" description="Helical" evidence="7">
    <location>
        <begin position="371"/>
        <end position="389"/>
    </location>
</feature>
<sequence length="417" mass="47243">MKLWMKYSISAILGILLAFLLPENQIVASILHFVAEFSLRAGRFLVFPMIFFTLSVSVCQLRRDHRLGKVILKLLILSVSAAVLYTLLAVGISFILPVNRIPILADSTGWQSAIPFRNELFQPGLVESLREMVPANAFRIFSQPADYMLPALLFAFLLGTQLFYDREEAEPVYNLFDSFSRMFYRMNTLYTRILSVTLFSLSYESLSHIRRISDFSSYLSLIRLVLIISAVILLVLQPLVYFIITRKNPFHEIRAFLPGIIVSIFSGDNFINFLVMTRVLKENSGMKRKINGLVLPYLTLFSRAGSAMVTALSMLTILKSYSSLELTAFQISWVIGISILVSFILFSQSYMGIYTALITACTLYGRGHQDGYVLILPVLPILLLIAGLIDSFNTAYLSLLFSGDREFRIPEEVEDYI</sequence>
<evidence type="ECO:0000313" key="8">
    <source>
        <dbReference type="EMBL" id="QEN09100.1"/>
    </source>
</evidence>
<evidence type="ECO:0000256" key="6">
    <source>
        <dbReference type="ARBA" id="ARBA00023136"/>
    </source>
</evidence>
<feature type="transmembrane region" description="Helical" evidence="7">
    <location>
        <begin position="147"/>
        <end position="164"/>
    </location>
</feature>
<comment type="subcellular location">
    <subcellularLocation>
        <location evidence="1">Cell membrane</location>
        <topology evidence="1">Multi-pass membrane protein</topology>
    </subcellularLocation>
</comment>
<organism evidence="8 9">
    <name type="scientific">Oceanispirochaeta crateris</name>
    <dbReference type="NCBI Taxonomy" id="2518645"/>
    <lineage>
        <taxon>Bacteria</taxon>
        <taxon>Pseudomonadati</taxon>
        <taxon>Spirochaetota</taxon>
        <taxon>Spirochaetia</taxon>
        <taxon>Spirochaetales</taxon>
        <taxon>Spirochaetaceae</taxon>
        <taxon>Oceanispirochaeta</taxon>
    </lineage>
</organism>
<evidence type="ECO:0000256" key="1">
    <source>
        <dbReference type="ARBA" id="ARBA00004651"/>
    </source>
</evidence>
<dbReference type="InterPro" id="IPR036458">
    <property type="entry name" value="Na:dicarbo_symporter_sf"/>
</dbReference>
<keyword evidence="2" id="KW-0813">Transport</keyword>
<feature type="transmembrane region" description="Helical" evidence="7">
    <location>
        <begin position="330"/>
        <end position="351"/>
    </location>
</feature>
<feature type="transmembrane region" description="Helical" evidence="7">
    <location>
        <begin position="44"/>
        <end position="62"/>
    </location>
</feature>
<dbReference type="AlphaFoldDB" id="A0A5C1QQ47"/>
<dbReference type="GO" id="GO:0015293">
    <property type="term" value="F:symporter activity"/>
    <property type="evidence" value="ECO:0007669"/>
    <property type="project" value="UniProtKB-KW"/>
</dbReference>
<accession>A0A5C1QQ47</accession>
<evidence type="ECO:0000256" key="7">
    <source>
        <dbReference type="SAM" id="Phobius"/>
    </source>
</evidence>
<feature type="transmembrane region" description="Helical" evidence="7">
    <location>
        <begin position="221"/>
        <end position="244"/>
    </location>
</feature>
<evidence type="ECO:0000313" key="9">
    <source>
        <dbReference type="Proteomes" id="UP000324209"/>
    </source>
</evidence>
<dbReference type="InterPro" id="IPR001991">
    <property type="entry name" value="Na-dicarboxylate_symporter"/>
</dbReference>
<dbReference type="PRINTS" id="PR00173">
    <property type="entry name" value="EDTRNSPORT"/>
</dbReference>
<dbReference type="PANTHER" id="PTHR42865:SF7">
    <property type="entry name" value="PROTON_GLUTAMATE-ASPARTATE SYMPORTER"/>
    <property type="match status" value="1"/>
</dbReference>
<dbReference type="KEGG" id="ock:EXM22_14340"/>
<feature type="transmembrane region" description="Helical" evidence="7">
    <location>
        <begin position="74"/>
        <end position="96"/>
    </location>
</feature>
<gene>
    <name evidence="8" type="ORF">EXM22_14340</name>
</gene>
<keyword evidence="5 7" id="KW-1133">Transmembrane helix</keyword>
<name>A0A5C1QQ47_9SPIO</name>
<keyword evidence="9" id="KW-1185">Reference proteome</keyword>
<evidence type="ECO:0000256" key="5">
    <source>
        <dbReference type="ARBA" id="ARBA00022989"/>
    </source>
</evidence>
<evidence type="ECO:0000256" key="3">
    <source>
        <dbReference type="ARBA" id="ARBA00022475"/>
    </source>
</evidence>
<protein>
    <submittedName>
        <fullName evidence="8">Dicarboxylate/amino acid:cation symporter</fullName>
    </submittedName>
</protein>
<proteinExistence type="predicted"/>
<dbReference type="Gene3D" id="1.10.3860.10">
    <property type="entry name" value="Sodium:dicarboxylate symporter"/>
    <property type="match status" value="1"/>
</dbReference>
<feature type="transmembrane region" description="Helical" evidence="7">
    <location>
        <begin position="256"/>
        <end position="275"/>
    </location>
</feature>
<feature type="transmembrane region" description="Helical" evidence="7">
    <location>
        <begin position="295"/>
        <end position="318"/>
    </location>
</feature>
<evidence type="ECO:0000256" key="2">
    <source>
        <dbReference type="ARBA" id="ARBA00022448"/>
    </source>
</evidence>
<dbReference type="OrthoDB" id="368112at2"/>
<dbReference type="Pfam" id="PF00375">
    <property type="entry name" value="SDF"/>
    <property type="match status" value="1"/>
</dbReference>
<keyword evidence="4 7" id="KW-0812">Transmembrane</keyword>